<dbReference type="Pfam" id="PF10263">
    <property type="entry name" value="SprT-like"/>
    <property type="match status" value="1"/>
</dbReference>
<dbReference type="PROSITE" id="PS51330">
    <property type="entry name" value="DHFR_2"/>
    <property type="match status" value="1"/>
</dbReference>
<keyword evidence="5" id="KW-1185">Reference proteome</keyword>
<accession>A0A5A8CG24</accession>
<dbReference type="GO" id="GO:0046654">
    <property type="term" value="P:tetrahydrofolate biosynthetic process"/>
    <property type="evidence" value="ECO:0007669"/>
    <property type="project" value="InterPro"/>
</dbReference>
<comment type="subcellular location">
    <subcellularLocation>
        <location evidence="1">Nucleus</location>
    </subcellularLocation>
</comment>
<dbReference type="InterPro" id="IPR001796">
    <property type="entry name" value="DHFR_dom"/>
</dbReference>
<comment type="caution">
    <text evidence="4">The sequence shown here is derived from an EMBL/GenBank/DDBJ whole genome shotgun (WGS) entry which is preliminary data.</text>
</comment>
<protein>
    <recommendedName>
        <fullName evidence="3">DHFR domain-containing protein</fullName>
    </recommendedName>
</protein>
<keyword evidence="2" id="KW-0539">Nucleus</keyword>
<name>A0A5A8CG24_CAFRO</name>
<dbReference type="GO" id="GO:0005634">
    <property type="term" value="C:nucleus"/>
    <property type="evidence" value="ECO:0007669"/>
    <property type="project" value="UniProtKB-SubCell"/>
</dbReference>
<dbReference type="GO" id="GO:0004146">
    <property type="term" value="F:dihydrofolate reductase activity"/>
    <property type="evidence" value="ECO:0007669"/>
    <property type="project" value="InterPro"/>
</dbReference>
<evidence type="ECO:0000256" key="1">
    <source>
        <dbReference type="ARBA" id="ARBA00004123"/>
    </source>
</evidence>
<dbReference type="EMBL" id="VLTN01000026">
    <property type="protein sequence ID" value="KAA0151514.1"/>
    <property type="molecule type" value="Genomic_DNA"/>
</dbReference>
<reference evidence="4 5" key="1">
    <citation type="submission" date="2019-07" db="EMBL/GenBank/DDBJ databases">
        <title>Genomes of Cafeteria roenbergensis.</title>
        <authorList>
            <person name="Fischer M.G."/>
            <person name="Hackl T."/>
            <person name="Roman M."/>
        </authorList>
    </citation>
    <scope>NUCLEOTIDE SEQUENCE [LARGE SCALE GENOMIC DNA]</scope>
    <source>
        <strain evidence="4 5">BVI</strain>
    </source>
</reference>
<dbReference type="AlphaFoldDB" id="A0A5A8CG24"/>
<organism evidence="4 5">
    <name type="scientific">Cafeteria roenbergensis</name>
    <name type="common">Marine flagellate</name>
    <dbReference type="NCBI Taxonomy" id="33653"/>
    <lineage>
        <taxon>Eukaryota</taxon>
        <taxon>Sar</taxon>
        <taxon>Stramenopiles</taxon>
        <taxon>Bigyra</taxon>
        <taxon>Opalozoa</taxon>
        <taxon>Bicosoecida</taxon>
        <taxon>Cafeteriaceae</taxon>
        <taxon>Cafeteria</taxon>
    </lineage>
</organism>
<dbReference type="PANTHER" id="PTHR21220">
    <property type="entry name" value="DNA-DEPENDENT METALLOPROTEASE SPRTN"/>
    <property type="match status" value="1"/>
</dbReference>
<feature type="domain" description="DHFR" evidence="3">
    <location>
        <begin position="1"/>
        <end position="131"/>
    </location>
</feature>
<dbReference type="InterPro" id="IPR044245">
    <property type="entry name" value="Spartan"/>
</dbReference>
<dbReference type="Gene3D" id="3.40.430.10">
    <property type="entry name" value="Dihydrofolate Reductase, subunit A"/>
    <property type="match status" value="1"/>
</dbReference>
<sequence length="361" mass="40832">MPEAQRPFAGRLNVVLSRQPHPAVKAALRLPDSVVLAPSLDAALAELRSCEDREALETIHVIGGASVYDLALSSGVVDLLLLTHVQHQAESIETDTAMTWPLPADSPYQRVLQGPPMLENGFLFQFTAWAKRGNGQLEAPEELAAGFEFLPPETCSDAIAIAWASGPATFDERARRIKFREKHPNLHELFTQFNHLFFSGALDCVSVEWSKRMTLCAGQCQFSRTHCVVKLSEPLLALRPEADLVDTLLHEQIHAWLWTRRVFEREDNGHGPQFKAKMRELNQAYGTSISPYHDWHAEVDSFRGHWWRCTGMCRHQPPRYGMVKRAMNRRPGPSDPWWKDHAERCGGSYVKLLAAPKQRSR</sequence>
<dbReference type="SMART" id="SM00731">
    <property type="entry name" value="SprT"/>
    <property type="match status" value="1"/>
</dbReference>
<dbReference type="InterPro" id="IPR055220">
    <property type="entry name" value="SPRTN_ZBD"/>
</dbReference>
<evidence type="ECO:0000313" key="4">
    <source>
        <dbReference type="EMBL" id="KAA0151514.1"/>
    </source>
</evidence>
<gene>
    <name evidence="4" type="ORF">FNF29_04437</name>
</gene>
<dbReference type="PANTHER" id="PTHR21220:SF0">
    <property type="entry name" value="DNA-DEPENDENT METALLOPROTEASE SPRTN"/>
    <property type="match status" value="1"/>
</dbReference>
<evidence type="ECO:0000256" key="2">
    <source>
        <dbReference type="ARBA" id="ARBA00023242"/>
    </source>
</evidence>
<dbReference type="Proteomes" id="UP000323011">
    <property type="component" value="Unassembled WGS sequence"/>
</dbReference>
<dbReference type="GO" id="GO:0003697">
    <property type="term" value="F:single-stranded DNA binding"/>
    <property type="evidence" value="ECO:0007669"/>
    <property type="project" value="InterPro"/>
</dbReference>
<dbReference type="GO" id="GO:0031593">
    <property type="term" value="F:polyubiquitin modification-dependent protein binding"/>
    <property type="evidence" value="ECO:0007669"/>
    <property type="project" value="TreeGrafter"/>
</dbReference>
<dbReference type="Pfam" id="PF00186">
    <property type="entry name" value="DHFR_1"/>
    <property type="match status" value="1"/>
</dbReference>
<dbReference type="Pfam" id="PF22934">
    <property type="entry name" value="SPRTN_ZBD"/>
    <property type="match status" value="1"/>
</dbReference>
<evidence type="ECO:0000259" key="3">
    <source>
        <dbReference type="PROSITE" id="PS51330"/>
    </source>
</evidence>
<dbReference type="GO" id="GO:0004222">
    <property type="term" value="F:metalloendopeptidase activity"/>
    <property type="evidence" value="ECO:0007669"/>
    <property type="project" value="InterPro"/>
</dbReference>
<proteinExistence type="predicted"/>
<dbReference type="InterPro" id="IPR024072">
    <property type="entry name" value="DHFR-like_dom_sf"/>
</dbReference>
<dbReference type="GO" id="GO:0006974">
    <property type="term" value="P:DNA damage response"/>
    <property type="evidence" value="ECO:0007669"/>
    <property type="project" value="InterPro"/>
</dbReference>
<dbReference type="InterPro" id="IPR006640">
    <property type="entry name" value="SprT-like_domain"/>
</dbReference>
<evidence type="ECO:0000313" key="5">
    <source>
        <dbReference type="Proteomes" id="UP000323011"/>
    </source>
</evidence>
<dbReference type="SUPFAM" id="SSF53597">
    <property type="entry name" value="Dihydrofolate reductase-like"/>
    <property type="match status" value="1"/>
</dbReference>